<reference evidence="1" key="1">
    <citation type="journal article" date="2014" name="Int. J. Syst. Evol. Microbiol.">
        <title>Complete genome sequence of Corynebacterium casei LMG S-19264T (=DSM 44701T), isolated from a smear-ripened cheese.</title>
        <authorList>
            <consortium name="US DOE Joint Genome Institute (JGI-PGF)"/>
            <person name="Walter F."/>
            <person name="Albersmeier A."/>
            <person name="Kalinowski J."/>
            <person name="Ruckert C."/>
        </authorList>
    </citation>
    <scope>NUCLEOTIDE SEQUENCE</scope>
    <source>
        <strain evidence="1">CGMCC 1.7086</strain>
    </source>
</reference>
<sequence length="180" mass="20266">MEVLRIVALVMTLALTGCGFRYLPGPELPGPVLAEQAIKAEHWLALSPEVGYQLNLELGYEDPSSEASRFVPWQVFSLHRLHPLRGAVQKSAQNLSDYQRDSRFSLRGRWQIDEQSCQLDLFTADNERVLTFVRQATAEYGKDDAGQMVFVVQQTSLPELEGLVFRGPIDSIICKTKRAD</sequence>
<protein>
    <recommendedName>
        <fullName evidence="3">Lipoprotein</fullName>
    </recommendedName>
</protein>
<reference evidence="1" key="2">
    <citation type="submission" date="2020-09" db="EMBL/GenBank/DDBJ databases">
        <authorList>
            <person name="Sun Q."/>
            <person name="Zhou Y."/>
        </authorList>
    </citation>
    <scope>NUCLEOTIDE SEQUENCE</scope>
    <source>
        <strain evidence="1">CGMCC 1.7086</strain>
    </source>
</reference>
<dbReference type="RefSeq" id="WP_188690893.1">
    <property type="nucleotide sequence ID" value="NZ_BMLS01000001.1"/>
</dbReference>
<dbReference type="Proteomes" id="UP000606935">
    <property type="component" value="Unassembled WGS sequence"/>
</dbReference>
<comment type="caution">
    <text evidence="1">The sequence shown here is derived from an EMBL/GenBank/DDBJ whole genome shotgun (WGS) entry which is preliminary data.</text>
</comment>
<accession>A0A918DHT3</accession>
<dbReference type="PROSITE" id="PS51257">
    <property type="entry name" value="PROKAR_LIPOPROTEIN"/>
    <property type="match status" value="1"/>
</dbReference>
<keyword evidence="2" id="KW-1185">Reference proteome</keyword>
<gene>
    <name evidence="1" type="ORF">GCM10010982_09080</name>
</gene>
<proteinExistence type="predicted"/>
<dbReference type="EMBL" id="BMLS01000001">
    <property type="protein sequence ID" value="GGO65972.1"/>
    <property type="molecule type" value="Genomic_DNA"/>
</dbReference>
<evidence type="ECO:0008006" key="3">
    <source>
        <dbReference type="Google" id="ProtNLM"/>
    </source>
</evidence>
<organism evidence="1 2">
    <name type="scientific">Bowmanella pacifica</name>
    <dbReference type="NCBI Taxonomy" id="502051"/>
    <lineage>
        <taxon>Bacteria</taxon>
        <taxon>Pseudomonadati</taxon>
        <taxon>Pseudomonadota</taxon>
        <taxon>Gammaproteobacteria</taxon>
        <taxon>Alteromonadales</taxon>
        <taxon>Alteromonadaceae</taxon>
        <taxon>Bowmanella</taxon>
    </lineage>
</organism>
<evidence type="ECO:0000313" key="1">
    <source>
        <dbReference type="EMBL" id="GGO65972.1"/>
    </source>
</evidence>
<dbReference type="AlphaFoldDB" id="A0A918DHT3"/>
<name>A0A918DHT3_9ALTE</name>
<evidence type="ECO:0000313" key="2">
    <source>
        <dbReference type="Proteomes" id="UP000606935"/>
    </source>
</evidence>